<name>A0ABD5QSQ2_9EURY</name>
<dbReference type="InterPro" id="IPR013148">
    <property type="entry name" value="Glyco_hydro_32_N"/>
</dbReference>
<evidence type="ECO:0000256" key="3">
    <source>
        <dbReference type="ARBA" id="ARBA00022801"/>
    </source>
</evidence>
<evidence type="ECO:0000313" key="8">
    <source>
        <dbReference type="EMBL" id="MFC5135153.1"/>
    </source>
</evidence>
<organism evidence="8 9">
    <name type="scientific">Halorubrum glutamatedens</name>
    <dbReference type="NCBI Taxonomy" id="2707018"/>
    <lineage>
        <taxon>Archaea</taxon>
        <taxon>Methanobacteriati</taxon>
        <taxon>Methanobacteriota</taxon>
        <taxon>Stenosarchaea group</taxon>
        <taxon>Halobacteria</taxon>
        <taxon>Halobacteriales</taxon>
        <taxon>Haloferacaceae</taxon>
        <taxon>Halorubrum</taxon>
    </lineage>
</organism>
<dbReference type="Pfam" id="PF08244">
    <property type="entry name" value="Glyco_hydro_32C"/>
    <property type="match status" value="1"/>
</dbReference>
<dbReference type="Gene3D" id="2.115.10.20">
    <property type="entry name" value="Glycosyl hydrolase domain, family 43"/>
    <property type="match status" value="1"/>
</dbReference>
<dbReference type="SMART" id="SM00640">
    <property type="entry name" value="Glyco_32"/>
    <property type="match status" value="1"/>
</dbReference>
<protein>
    <recommendedName>
        <fullName evidence="2">beta-fructofuranosidase</fullName>
        <ecNumber evidence="2">3.2.1.26</ecNumber>
    </recommendedName>
</protein>
<evidence type="ECO:0000313" key="9">
    <source>
        <dbReference type="Proteomes" id="UP001596145"/>
    </source>
</evidence>
<evidence type="ECO:0000256" key="2">
    <source>
        <dbReference type="ARBA" id="ARBA00012758"/>
    </source>
</evidence>
<dbReference type="PANTHER" id="PTHR43101">
    <property type="entry name" value="BETA-FRUCTOSIDASE"/>
    <property type="match status" value="1"/>
</dbReference>
<dbReference type="InterPro" id="IPR013320">
    <property type="entry name" value="ConA-like_dom_sf"/>
</dbReference>
<dbReference type="AlphaFoldDB" id="A0ABD5QSQ2"/>
<feature type="region of interest" description="Disordered" evidence="5">
    <location>
        <begin position="752"/>
        <end position="784"/>
    </location>
</feature>
<dbReference type="InterPro" id="IPR013189">
    <property type="entry name" value="Glyco_hydro_32_C"/>
</dbReference>
<dbReference type="Pfam" id="PF00251">
    <property type="entry name" value="Glyco_hydro_32N"/>
    <property type="match status" value="1"/>
</dbReference>
<keyword evidence="3" id="KW-0378">Hydrolase</keyword>
<dbReference type="GO" id="GO:0004564">
    <property type="term" value="F:beta-fructofuranosidase activity"/>
    <property type="evidence" value="ECO:0007669"/>
    <property type="project" value="UniProtKB-EC"/>
</dbReference>
<keyword evidence="4" id="KW-0326">Glycosidase</keyword>
<dbReference type="Gene3D" id="2.60.120.560">
    <property type="entry name" value="Exo-inulinase, domain 1"/>
    <property type="match status" value="1"/>
</dbReference>
<dbReference type="RefSeq" id="WP_122105972.1">
    <property type="nucleotide sequence ID" value="NZ_JBHSKV010000014.1"/>
</dbReference>
<gene>
    <name evidence="8" type="ORF">ACFPJA_10550</name>
</gene>
<dbReference type="CDD" id="cd08996">
    <property type="entry name" value="GH32_FFase"/>
    <property type="match status" value="1"/>
</dbReference>
<evidence type="ECO:0000256" key="4">
    <source>
        <dbReference type="ARBA" id="ARBA00023295"/>
    </source>
</evidence>
<dbReference type="EMBL" id="JBHSKV010000014">
    <property type="protein sequence ID" value="MFC5135153.1"/>
    <property type="molecule type" value="Genomic_DNA"/>
</dbReference>
<dbReference type="InterPro" id="IPR051214">
    <property type="entry name" value="GH32_Enzymes"/>
</dbReference>
<proteinExistence type="inferred from homology"/>
<dbReference type="SUPFAM" id="SSF49899">
    <property type="entry name" value="Concanavalin A-like lectins/glucanases"/>
    <property type="match status" value="1"/>
</dbReference>
<dbReference type="InterPro" id="IPR001362">
    <property type="entry name" value="Glyco_hydro_32"/>
</dbReference>
<feature type="domain" description="Glycosyl hydrolase family 32 N-terminal" evidence="6">
    <location>
        <begin position="282"/>
        <end position="617"/>
    </location>
</feature>
<dbReference type="EC" id="3.2.1.26" evidence="2"/>
<accession>A0ABD5QSQ2</accession>
<evidence type="ECO:0000259" key="7">
    <source>
        <dbReference type="Pfam" id="PF08244"/>
    </source>
</evidence>
<dbReference type="Proteomes" id="UP001596145">
    <property type="component" value="Unassembled WGS sequence"/>
</dbReference>
<evidence type="ECO:0000256" key="1">
    <source>
        <dbReference type="ARBA" id="ARBA00009902"/>
    </source>
</evidence>
<comment type="caution">
    <text evidence="8">The sequence shown here is derived from an EMBL/GenBank/DDBJ whole genome shotgun (WGS) entry which is preliminary data.</text>
</comment>
<feature type="domain" description="Glycosyl hydrolase family 32 C-terminal" evidence="7">
    <location>
        <begin position="621"/>
        <end position="755"/>
    </location>
</feature>
<keyword evidence="9" id="KW-1185">Reference proteome</keyword>
<comment type="similarity">
    <text evidence="1">Belongs to the glycosyl hydrolase 32 family.</text>
</comment>
<feature type="region of interest" description="Disordered" evidence="5">
    <location>
        <begin position="11"/>
        <end position="40"/>
    </location>
</feature>
<dbReference type="PANTHER" id="PTHR43101:SF1">
    <property type="entry name" value="BETA-FRUCTOSIDASE"/>
    <property type="match status" value="1"/>
</dbReference>
<reference evidence="8 9" key="1">
    <citation type="journal article" date="2019" name="Int. J. Syst. Evol. Microbiol.">
        <title>The Global Catalogue of Microorganisms (GCM) 10K type strain sequencing project: providing services to taxonomists for standard genome sequencing and annotation.</title>
        <authorList>
            <consortium name="The Broad Institute Genomics Platform"/>
            <consortium name="The Broad Institute Genome Sequencing Center for Infectious Disease"/>
            <person name="Wu L."/>
            <person name="Ma J."/>
        </authorList>
    </citation>
    <scope>NUCLEOTIDE SEQUENCE [LARGE SCALE GENOMIC DNA]</scope>
    <source>
        <strain evidence="8 9">CGMCC 1.16026</strain>
    </source>
</reference>
<sequence length="815" mass="87903">MTAIEPRLGFLIEGSTDGGGADTGKSGHGAASGEPPEGTEASAALAFARDVVGEVETVTLAAVAAGDVDLDRFDALWWHAYDPVSDPATVADCAEPIRAFLADGGGIFCSARALAQVSALGIDPVPPDATGTEEVTDPVGPLWHPLYDGHPAVDGLDGLRHHIRPAGSTAPYARYEDVLPERADVLASTYRGVEDVPREVTVLQWRIGSGTAIGVGVGMEFAQHDDETTEATRERFAADVIRWLAGANEYDTALATGRPKSGREFERYRDALSGDRDRPSYHVTAPVNWLNDPNGMLHHDGTYHLFYQYNPAGPYHHSVHWGHAASEDLVHWEDRPVAMSPEPGGPDRDGCWSGCAVAVDVVEGSDGETDRVVPAGDVDDAGDAGDAVTATDVPVAEADADAVHALYTGGRDGWQRPCLATATDADLTGFETAETNPVVRSPPPELDLSSTPGEPAHFRDHCLWYEDDRWHQLIGAGLQDRGGAAVLYTSRDLREWTYEGPALVTEEADSGVVWECPELLRFPEADLLHVSDYEDVRYFVGAFDADDGRFRVDDEGVLDPGAFYAPQSLSTPDGRTITVGWLREERSAASQWDAGWSGAMSLPREIEVVDGELRQRPAREVDRLRGPRLIDGTRTAGSTPHRLDATGEAFEVRARLDPGDGVVALRVRESPDGTERTTVRIGGDRAVVDRSESSLDRDARDSAVGVCVDDLERPLDVRVFVDASVLELFVNGRRALATRIYPTRHDATGISLSTVPSGTVDTDDASDENEVGRADADSSGDCVGSRNRVEVDLSVWRMKNAWPIGVDEPRRVDPE</sequence>
<evidence type="ECO:0000256" key="5">
    <source>
        <dbReference type="SAM" id="MobiDB-lite"/>
    </source>
</evidence>
<dbReference type="InterPro" id="IPR023296">
    <property type="entry name" value="Glyco_hydro_beta-prop_sf"/>
</dbReference>
<evidence type="ECO:0000259" key="6">
    <source>
        <dbReference type="Pfam" id="PF00251"/>
    </source>
</evidence>
<dbReference type="SUPFAM" id="SSF75005">
    <property type="entry name" value="Arabinanase/levansucrase/invertase"/>
    <property type="match status" value="1"/>
</dbReference>